<dbReference type="InterPro" id="IPR027417">
    <property type="entry name" value="P-loop_NTPase"/>
</dbReference>
<dbReference type="Proteomes" id="UP000226031">
    <property type="component" value="Unassembled WGS sequence"/>
</dbReference>
<dbReference type="Pfam" id="PF24883">
    <property type="entry name" value="NPHP3_N"/>
    <property type="match status" value="1"/>
</dbReference>
<keyword evidence="1" id="KW-0677">Repeat</keyword>
<feature type="region of interest" description="Disordered" evidence="2">
    <location>
        <begin position="1066"/>
        <end position="1091"/>
    </location>
</feature>
<sequence length="1587" mass="179281">MPAKKTPRYEQNAAAEVVTSANTFLTMSAPSTPPCGDIAKAPVRKAASRDDIFSAIDGVESFETYPEKERSKTLVWLFSKRRKAELEVFKVTAMDPAEKADAIPSDVSLLWQRALDKYQESTGKDLEEVPRFTRVEDIFKDAELQQGTFNKFRHNGEMVDRLRSSVARNVNVLQSLQFVVDGAALAYPPTIAISSAFFHFLQVTKHVSSDYDKIVDFFDSMKTFLERLSIIQGKLPSIPAYKSHVMRVFSAMLSVCGIATTYIKKGRWKKWARGFIDGGADENLETAKTAMEKSLAELESASLTVILATTEDLKQDTKDIVMKTGRIDISSQRIDTRTERIEVSILAQRDKFHEMSANFEKLLKSQRKEARKMQLHDPGKASDATTRKHVAFNSVKLYFETNIDPAWQARDIEYSFVKGSARWVLEEEAYQTWREGTSNPYLWISGDPGLGKTCVAFSLSKELTESVASEPKSSVAAFYFRDDQVEFTSVSNAMSSIIIQVAGANSAYCEQASSEIGKLDGGVDTDDWTDLWERFFQSKFGNESSYRLFLIIDGLDEIAADDRSKFLELLARIRKESLNIHVLLTSRVGIQSSPSFLQPLEIIATKEKLLADMTLLIEDRLARLQNLYKFRRQTKRKIRSKILEKADSMLYVDHMLRRYNSIGREGAVLKDLETSLPDNLQSVYNILLTEVQQRRTSEHLQIFKQLILWLSFAKRLLTVGEVEGLATLLDQDRSYNVMEEVEGKSSSILRITRSIDEENLDEQSDDGEDFPDDKSVASKMIADDNAASLQFLDRSLRDYFCSADVSETGLQTKPSSAHLTILETSVNVICGRYKCTDEAVGNQLKNYAIHFWADHFLDLDPLSATEPDVVRVIESLYLILNNHNNAAKELESGPVYCEIFGKTVKRQNRFLKSVSRWIGRVSTLKDQRLNDGAKLWVERASKSPLKMMVPLARGHISNWFQQLHGEDEPFAFAAAALLMTDLCRIIATKHITDAKNIKMFTEVFPDIPRDETAYRAMGLILKDHGHHEEGIVACNAALAISTSKIGRFRTLIVLAQMYAELYDDELDDESNESDNESDTESHGGKPGKDPNQYNAIAYKTICEALSNQPSVDDPTTEQETLLLIRIALLIRGDCERIMNSLDEAVKSYGEARIICPADILDGLSLNEITSILGEQERFVELMENVEQWTFWERMAWLTAEGEDNRHDTFRQAAIKAGKEDFLIKTYEEIIVYLDRSKSSAAIRWELASFYHTIKGDFAKAKPLFYEIIDGDSFISPSTGDEDLINLSEAQLDLSDIIYEEFRRAETLEKKMGFMDELKRLQTRRRRAAVDDGDVYETASSIVLANMLRKMGPAHEFQNILEKTFQTCMSSLTDDKGWNDQNSLCLLAKLLASVGGLEKEAQIAFSAQFYIVDPGVEHVWPSDEESELSTESEDDSNGSNAASDAAGSGSGSSASEKRKRKSEDFAPGTDYVCNGECEDDSIESWDAGSVYLCMICSNSDLCEGCYQKRQAFNKGSTESNHWRLYCGANHWYIKGPVEGWKGIKEGYMTIGEEKIKFMDWLEEIRASKWTKAWEQFWMREEGKGDILG</sequence>
<organism evidence="5 6">
    <name type="scientific">[Emmonsia] crescens</name>
    <dbReference type="NCBI Taxonomy" id="73230"/>
    <lineage>
        <taxon>Eukaryota</taxon>
        <taxon>Fungi</taxon>
        <taxon>Dikarya</taxon>
        <taxon>Ascomycota</taxon>
        <taxon>Pezizomycotina</taxon>
        <taxon>Eurotiomycetes</taxon>
        <taxon>Eurotiomycetidae</taxon>
        <taxon>Onygenales</taxon>
        <taxon>Ajellomycetaceae</taxon>
        <taxon>Emergomyces</taxon>
    </lineage>
</organism>
<dbReference type="PANTHER" id="PTHR10039">
    <property type="entry name" value="AMELOGENIN"/>
    <property type="match status" value="1"/>
</dbReference>
<evidence type="ECO:0000259" key="3">
    <source>
        <dbReference type="Pfam" id="PF17109"/>
    </source>
</evidence>
<accession>A0A2B7ZB09</accession>
<dbReference type="Gene3D" id="3.40.50.300">
    <property type="entry name" value="P-loop containing nucleotide triphosphate hydrolases"/>
    <property type="match status" value="1"/>
</dbReference>
<feature type="compositionally biased region" description="Acidic residues" evidence="2">
    <location>
        <begin position="1421"/>
        <end position="1435"/>
    </location>
</feature>
<feature type="compositionally biased region" description="Low complexity" evidence="2">
    <location>
        <begin position="1436"/>
        <end position="1453"/>
    </location>
</feature>
<name>A0A2B7ZB09_9EURO</name>
<dbReference type="InterPro" id="IPR031350">
    <property type="entry name" value="Goodbye_dom"/>
</dbReference>
<dbReference type="EMBL" id="PDND01000157">
    <property type="protein sequence ID" value="PGH30765.1"/>
    <property type="molecule type" value="Genomic_DNA"/>
</dbReference>
<comment type="caution">
    <text evidence="5">The sequence shown here is derived from an EMBL/GenBank/DDBJ whole genome shotgun (WGS) entry which is preliminary data.</text>
</comment>
<dbReference type="VEuPathDB" id="FungiDB:EMCG_05645"/>
<dbReference type="Pfam" id="PF17109">
    <property type="entry name" value="Goodbye"/>
    <property type="match status" value="1"/>
</dbReference>
<feature type="domain" description="Fungal STAND N-terminal Goodbye" evidence="3">
    <location>
        <begin position="111"/>
        <end position="230"/>
    </location>
</feature>
<feature type="compositionally biased region" description="Acidic residues" evidence="2">
    <location>
        <begin position="1066"/>
        <end position="1078"/>
    </location>
</feature>
<gene>
    <name evidence="5" type="ORF">GX50_06485</name>
</gene>
<protein>
    <submittedName>
        <fullName evidence="5">Uncharacterized protein</fullName>
    </submittedName>
</protein>
<keyword evidence="6" id="KW-1185">Reference proteome</keyword>
<dbReference type="SUPFAM" id="SSF48452">
    <property type="entry name" value="TPR-like"/>
    <property type="match status" value="1"/>
</dbReference>
<evidence type="ECO:0000256" key="2">
    <source>
        <dbReference type="SAM" id="MobiDB-lite"/>
    </source>
</evidence>
<evidence type="ECO:0000313" key="5">
    <source>
        <dbReference type="EMBL" id="PGH30765.1"/>
    </source>
</evidence>
<dbReference type="PANTHER" id="PTHR10039:SF17">
    <property type="entry name" value="FUNGAL STAND N-TERMINAL GOODBYE DOMAIN-CONTAINING PROTEIN-RELATED"/>
    <property type="match status" value="1"/>
</dbReference>
<dbReference type="InterPro" id="IPR056884">
    <property type="entry name" value="NPHP3-like_N"/>
</dbReference>
<proteinExistence type="predicted"/>
<feature type="region of interest" description="Disordered" evidence="2">
    <location>
        <begin position="1419"/>
        <end position="1462"/>
    </location>
</feature>
<dbReference type="SUPFAM" id="SSF52540">
    <property type="entry name" value="P-loop containing nucleoside triphosphate hydrolases"/>
    <property type="match status" value="1"/>
</dbReference>
<dbReference type="Gene3D" id="1.25.40.10">
    <property type="entry name" value="Tetratricopeptide repeat domain"/>
    <property type="match status" value="1"/>
</dbReference>
<dbReference type="InterPro" id="IPR011990">
    <property type="entry name" value="TPR-like_helical_dom_sf"/>
</dbReference>
<feature type="domain" description="Nephrocystin 3-like N-terminal" evidence="4">
    <location>
        <begin position="419"/>
        <end position="587"/>
    </location>
</feature>
<evidence type="ECO:0000313" key="6">
    <source>
        <dbReference type="Proteomes" id="UP000226031"/>
    </source>
</evidence>
<reference evidence="5 6" key="1">
    <citation type="submission" date="2017-10" db="EMBL/GenBank/DDBJ databases">
        <title>Comparative genomics in systemic dimorphic fungi from Ajellomycetaceae.</title>
        <authorList>
            <person name="Munoz J.F."/>
            <person name="Mcewen J.G."/>
            <person name="Clay O.K."/>
            <person name="Cuomo C.A."/>
        </authorList>
    </citation>
    <scope>NUCLEOTIDE SEQUENCE [LARGE SCALE GENOMIC DNA]</scope>
    <source>
        <strain evidence="5 6">UAMH4076</strain>
    </source>
</reference>
<feature type="compositionally biased region" description="Basic and acidic residues" evidence="2">
    <location>
        <begin position="1079"/>
        <end position="1088"/>
    </location>
</feature>
<evidence type="ECO:0000256" key="1">
    <source>
        <dbReference type="ARBA" id="ARBA00022737"/>
    </source>
</evidence>
<evidence type="ECO:0000259" key="4">
    <source>
        <dbReference type="Pfam" id="PF24883"/>
    </source>
</evidence>